<keyword evidence="5" id="KW-0574">Periplasm</keyword>
<comment type="similarity">
    <text evidence="2">Belongs to the CopC family.</text>
</comment>
<dbReference type="InterPro" id="IPR014756">
    <property type="entry name" value="Ig_E-set"/>
</dbReference>
<name>A0ABS4E4C8_9HYPH</name>
<evidence type="ECO:0000256" key="3">
    <source>
        <dbReference type="ARBA" id="ARBA00022723"/>
    </source>
</evidence>
<evidence type="ECO:0000256" key="7">
    <source>
        <dbReference type="SAM" id="SignalP"/>
    </source>
</evidence>
<accession>A0ABS4E4C8</accession>
<sequence>MKHASVLLAFAGLGGLFAAGPAFAHAHLKSANPADETVVSTAPTVLTLDFTEGLNLAFSGADLLDASGSPVQQGKAQLSNGDDTLTIPLQSRLKPGDYTVKWHVLSTDGHKTDGSYGFTVKP</sequence>
<comment type="subcellular location">
    <subcellularLocation>
        <location evidence="1">Periplasm</location>
    </subcellularLocation>
</comment>
<evidence type="ECO:0000256" key="4">
    <source>
        <dbReference type="ARBA" id="ARBA00022729"/>
    </source>
</evidence>
<keyword evidence="3" id="KW-0479">Metal-binding</keyword>
<dbReference type="Gene3D" id="2.60.40.1220">
    <property type="match status" value="1"/>
</dbReference>
<feature type="domain" description="CopC" evidence="8">
    <location>
        <begin position="25"/>
        <end position="120"/>
    </location>
</feature>
<dbReference type="InterPro" id="IPR047685">
    <property type="entry name" value="CopC-like"/>
</dbReference>
<evidence type="ECO:0000256" key="2">
    <source>
        <dbReference type="ARBA" id="ARBA00010509"/>
    </source>
</evidence>
<keyword evidence="10" id="KW-1185">Reference proteome</keyword>
<dbReference type="Proteomes" id="UP000759443">
    <property type="component" value="Unassembled WGS sequence"/>
</dbReference>
<evidence type="ECO:0000256" key="6">
    <source>
        <dbReference type="ARBA" id="ARBA00023008"/>
    </source>
</evidence>
<gene>
    <name evidence="9" type="ORF">J2Z17_004248</name>
</gene>
<dbReference type="InterPro" id="IPR014755">
    <property type="entry name" value="Cu-Rt/internalin_Ig-like"/>
</dbReference>
<proteinExistence type="inferred from homology"/>
<feature type="signal peptide" evidence="7">
    <location>
        <begin position="1"/>
        <end position="24"/>
    </location>
</feature>
<organism evidence="9 10">
    <name type="scientific">Rhizobium halophytocola</name>
    <dbReference type="NCBI Taxonomy" id="735519"/>
    <lineage>
        <taxon>Bacteria</taxon>
        <taxon>Pseudomonadati</taxon>
        <taxon>Pseudomonadota</taxon>
        <taxon>Alphaproteobacteria</taxon>
        <taxon>Hyphomicrobiales</taxon>
        <taxon>Rhizobiaceae</taxon>
        <taxon>Rhizobium/Agrobacterium group</taxon>
        <taxon>Rhizobium</taxon>
    </lineage>
</organism>
<dbReference type="RefSeq" id="WP_209947924.1">
    <property type="nucleotide sequence ID" value="NZ_JAGGJU010000013.1"/>
</dbReference>
<dbReference type="PANTHER" id="PTHR34820:SF4">
    <property type="entry name" value="INNER MEMBRANE PROTEIN YEBZ"/>
    <property type="match status" value="1"/>
</dbReference>
<feature type="chain" id="PRO_5045879969" evidence="7">
    <location>
        <begin position="25"/>
        <end position="122"/>
    </location>
</feature>
<dbReference type="Pfam" id="PF04234">
    <property type="entry name" value="CopC"/>
    <property type="match status" value="1"/>
</dbReference>
<dbReference type="EMBL" id="JAGGJU010000013">
    <property type="protein sequence ID" value="MBP1852789.1"/>
    <property type="molecule type" value="Genomic_DNA"/>
</dbReference>
<keyword evidence="6" id="KW-0186">Copper</keyword>
<keyword evidence="4 7" id="KW-0732">Signal</keyword>
<dbReference type="PANTHER" id="PTHR34820">
    <property type="entry name" value="INNER MEMBRANE PROTEIN YEBZ"/>
    <property type="match status" value="1"/>
</dbReference>
<evidence type="ECO:0000256" key="1">
    <source>
        <dbReference type="ARBA" id="ARBA00004418"/>
    </source>
</evidence>
<evidence type="ECO:0000313" key="9">
    <source>
        <dbReference type="EMBL" id="MBP1852789.1"/>
    </source>
</evidence>
<evidence type="ECO:0000256" key="5">
    <source>
        <dbReference type="ARBA" id="ARBA00022764"/>
    </source>
</evidence>
<dbReference type="InterPro" id="IPR007348">
    <property type="entry name" value="CopC_dom"/>
</dbReference>
<reference evidence="9 10" key="1">
    <citation type="submission" date="2021-03" db="EMBL/GenBank/DDBJ databases">
        <title>Genomic Encyclopedia of Type Strains, Phase IV (KMG-IV): sequencing the most valuable type-strain genomes for metagenomic binning, comparative biology and taxonomic classification.</title>
        <authorList>
            <person name="Goeker M."/>
        </authorList>
    </citation>
    <scope>NUCLEOTIDE SEQUENCE [LARGE SCALE GENOMIC DNA]</scope>
    <source>
        <strain evidence="9 10">DSM 21600</strain>
    </source>
</reference>
<dbReference type="SUPFAM" id="SSF81296">
    <property type="entry name" value="E set domains"/>
    <property type="match status" value="1"/>
</dbReference>
<protein>
    <submittedName>
        <fullName evidence="9">Methionine-rich copper-binding protein CopC</fullName>
    </submittedName>
</protein>
<dbReference type="InterPro" id="IPR032694">
    <property type="entry name" value="CopC/D"/>
</dbReference>
<evidence type="ECO:0000259" key="8">
    <source>
        <dbReference type="Pfam" id="PF04234"/>
    </source>
</evidence>
<comment type="caution">
    <text evidence="9">The sequence shown here is derived from an EMBL/GenBank/DDBJ whole genome shotgun (WGS) entry which is preliminary data.</text>
</comment>
<evidence type="ECO:0000313" key="10">
    <source>
        <dbReference type="Proteomes" id="UP000759443"/>
    </source>
</evidence>
<dbReference type="NCBIfam" id="NF033814">
    <property type="entry name" value="copper_CopC"/>
    <property type="match status" value="1"/>
</dbReference>